<dbReference type="Proteomes" id="UP000823638">
    <property type="component" value="Unassembled WGS sequence"/>
</dbReference>
<proteinExistence type="predicted"/>
<name>A0A9D9HQW4_9SPIR</name>
<reference evidence="1" key="2">
    <citation type="journal article" date="2021" name="PeerJ">
        <title>Extensive microbial diversity within the chicken gut microbiome revealed by metagenomics and culture.</title>
        <authorList>
            <person name="Gilroy R."/>
            <person name="Ravi A."/>
            <person name="Getino M."/>
            <person name="Pursley I."/>
            <person name="Horton D.L."/>
            <person name="Alikhan N.F."/>
            <person name="Baker D."/>
            <person name="Gharbi K."/>
            <person name="Hall N."/>
            <person name="Watson M."/>
            <person name="Adriaenssens E.M."/>
            <person name="Foster-Nyarko E."/>
            <person name="Jarju S."/>
            <person name="Secka A."/>
            <person name="Antonio M."/>
            <person name="Oren A."/>
            <person name="Chaudhuri R.R."/>
            <person name="La Ragione R."/>
            <person name="Hildebrand F."/>
            <person name="Pallen M.J."/>
        </authorList>
    </citation>
    <scope>NUCLEOTIDE SEQUENCE</scope>
    <source>
        <strain evidence="1">10532</strain>
    </source>
</reference>
<accession>A0A9D9HQW4</accession>
<evidence type="ECO:0000313" key="1">
    <source>
        <dbReference type="EMBL" id="MBO8458322.1"/>
    </source>
</evidence>
<evidence type="ECO:0000313" key="2">
    <source>
        <dbReference type="Proteomes" id="UP000823638"/>
    </source>
</evidence>
<organism evidence="1 2">
    <name type="scientific">Candidatus Gallitreponema excrementavium</name>
    <dbReference type="NCBI Taxonomy" id="2840840"/>
    <lineage>
        <taxon>Bacteria</taxon>
        <taxon>Pseudomonadati</taxon>
        <taxon>Spirochaetota</taxon>
        <taxon>Spirochaetia</taxon>
        <taxon>Spirochaetales</taxon>
        <taxon>Candidatus Gallitreponema</taxon>
    </lineage>
</organism>
<dbReference type="EMBL" id="JADIMM010000103">
    <property type="protein sequence ID" value="MBO8458322.1"/>
    <property type="molecule type" value="Genomic_DNA"/>
</dbReference>
<reference evidence="1" key="1">
    <citation type="submission" date="2020-10" db="EMBL/GenBank/DDBJ databases">
        <authorList>
            <person name="Gilroy R."/>
        </authorList>
    </citation>
    <scope>NUCLEOTIDE SEQUENCE</scope>
    <source>
        <strain evidence="1">10532</strain>
    </source>
</reference>
<gene>
    <name evidence="1" type="ORF">IAA81_08885</name>
</gene>
<comment type="caution">
    <text evidence="1">The sequence shown here is derived from an EMBL/GenBank/DDBJ whole genome shotgun (WGS) entry which is preliminary data.</text>
</comment>
<dbReference type="AlphaFoldDB" id="A0A9D9HQW4"/>
<protein>
    <submittedName>
        <fullName evidence="1">Uncharacterized protein</fullName>
    </submittedName>
</protein>
<sequence>MKKNIFFIIFVFLAASVFAQKFGLDVSLGGSLGIQNIEQKEGIGAEGDLFLPFELGRNDFTGDLKVSSYNYFLLDNMLGAFASISYCPVGGFFSEKINGLESPGASGFTAATTLW</sequence>